<name>A0ABS2U328_9ACTN</name>
<dbReference type="RefSeq" id="WP_205363585.1">
    <property type="nucleotide sequence ID" value="NZ_JADKYB010000030.1"/>
</dbReference>
<evidence type="ECO:0008006" key="3">
    <source>
        <dbReference type="Google" id="ProtNLM"/>
    </source>
</evidence>
<dbReference type="Proteomes" id="UP000749040">
    <property type="component" value="Unassembled WGS sequence"/>
</dbReference>
<gene>
    <name evidence="1" type="ORF">ITX44_36635</name>
</gene>
<keyword evidence="2" id="KW-1185">Reference proteome</keyword>
<evidence type="ECO:0000313" key="1">
    <source>
        <dbReference type="EMBL" id="MBM9509991.1"/>
    </source>
</evidence>
<protein>
    <recommendedName>
        <fullName evidence="3">Tail terminator</fullName>
    </recommendedName>
</protein>
<sequence>MSGTTVLDGICRYFGGPYDPKTHTYRASPVPGVGIVRRAWPKDDGHQDFFHGMPPGARTGSMLVFWIPRRSEGRFAVAGPYNGQKNVLYQIEGACYLRSRTPDAEDAQDDMYALQDALVEWMRRDRTLGKACFQAGEHVEGGSGTIDFDNGQPETKGQLTKSFFLMSFTALEIAQA</sequence>
<evidence type="ECO:0000313" key="2">
    <source>
        <dbReference type="Proteomes" id="UP000749040"/>
    </source>
</evidence>
<dbReference type="EMBL" id="JADKYB010000030">
    <property type="protein sequence ID" value="MBM9509991.1"/>
    <property type="molecule type" value="Genomic_DNA"/>
</dbReference>
<organism evidence="1 2">
    <name type="scientific">Actinacidiphila acididurans</name>
    <dbReference type="NCBI Taxonomy" id="2784346"/>
    <lineage>
        <taxon>Bacteria</taxon>
        <taxon>Bacillati</taxon>
        <taxon>Actinomycetota</taxon>
        <taxon>Actinomycetes</taxon>
        <taxon>Kitasatosporales</taxon>
        <taxon>Streptomycetaceae</taxon>
        <taxon>Actinacidiphila</taxon>
    </lineage>
</organism>
<reference evidence="1 2" key="1">
    <citation type="submission" date="2021-01" db="EMBL/GenBank/DDBJ databases">
        <title>Streptomyces acididurans sp. nov., isolated from a peat swamp forest soil.</title>
        <authorList>
            <person name="Chantavorakit T."/>
            <person name="Duangmal K."/>
        </authorList>
    </citation>
    <scope>NUCLEOTIDE SEQUENCE [LARGE SCALE GENOMIC DNA]</scope>
    <source>
        <strain evidence="1 2">KK5PA1</strain>
    </source>
</reference>
<accession>A0ABS2U328</accession>
<comment type="caution">
    <text evidence="1">The sequence shown here is derived from an EMBL/GenBank/DDBJ whole genome shotgun (WGS) entry which is preliminary data.</text>
</comment>
<proteinExistence type="predicted"/>